<dbReference type="GO" id="GO:0003899">
    <property type="term" value="F:DNA-directed RNA polymerase activity"/>
    <property type="evidence" value="ECO:0007669"/>
    <property type="project" value="UniProtKB-EC"/>
</dbReference>
<dbReference type="GO" id="GO:0003677">
    <property type="term" value="F:DNA binding"/>
    <property type="evidence" value="ECO:0007669"/>
    <property type="project" value="InterPro"/>
</dbReference>
<dbReference type="Gene3D" id="1.10.274.100">
    <property type="entry name" value="RNA polymerase Rpb1, domain 3"/>
    <property type="match status" value="1"/>
</dbReference>
<feature type="domain" description="RNA polymerase Rpb1" evidence="9">
    <location>
        <begin position="255"/>
        <end position="843"/>
    </location>
</feature>
<evidence type="ECO:0000259" key="7">
    <source>
        <dbReference type="Pfam" id="PF04983"/>
    </source>
</evidence>
<dbReference type="InterPro" id="IPR007066">
    <property type="entry name" value="RNA_pol_Rpb1_3"/>
</dbReference>
<keyword evidence="4" id="KW-0548">Nucleotidyltransferase</keyword>
<evidence type="ECO:0000259" key="8">
    <source>
        <dbReference type="Pfam" id="PF04992"/>
    </source>
</evidence>
<evidence type="ECO:0000256" key="3">
    <source>
        <dbReference type="ARBA" id="ARBA00022679"/>
    </source>
</evidence>
<dbReference type="InterPro" id="IPR038593">
    <property type="entry name" value="RNA_pol_Rpb1_7_sf"/>
</dbReference>
<dbReference type="Pfam" id="PF05000">
    <property type="entry name" value="RNA_pol_Rpb1_4"/>
    <property type="match status" value="1"/>
</dbReference>
<evidence type="ECO:0000259" key="10">
    <source>
        <dbReference type="Pfam" id="PF05000"/>
    </source>
</evidence>
<evidence type="ECO:0000256" key="1">
    <source>
        <dbReference type="ARBA" id="ARBA00012418"/>
    </source>
</evidence>
<dbReference type="PANTHER" id="PTHR19376">
    <property type="entry name" value="DNA-DIRECTED RNA POLYMERASE"/>
    <property type="match status" value="1"/>
</dbReference>
<sequence length="941" mass="106933">MSMDNNIDYNRACNLLCNTSSLTKSKLKGEKFNGKQVFSHIIPEGINSVKKKGKDIIFQIKNGELLEGMLDKSQLSTSKNSIIHYVWDKYGPTPTQKFIDDTQRLILNYLLDKGLTVGLKDCIIPIELVKQLREIIHTKIISANHTLTQYENDYDKITPEIGDGILSMELNAISSNIGKLIMDSLDKDNGLNVMISSKSKGSVVNMTQMAGCLGQVLVESQRIKKRVTGRTLSIFHQNDDTPAARGFIASSFVDGLKGYEFFFHTMGGREGLIDTAIRTAETGYIQRKCIKFLEDLLVNYEGLIRTANGVLVQYLYGDSGIDQQKQTQVKINLINLNNTAIKEQFIFNDDEIKQLEKKYKIDVDKYNKNMLEKMIDMRDKLRKIYFLSTGNYKVIEDSFMLPINLLRISQEIESTESISMDPNYIIEQIEDLLTNYDDRFITMMKKTSKLLKDDDQAYKFMLRIGLYEYISPRKCLFEYKISKEDFDNLIEDIRTSLSRALVEPGEMVGVVAAQSIGEPTSQLTMNTKHSAGKAGVSGVGRIKEIMSYSKNIKTPQMTIYFEDKYSNKNDANLISSYLKHLTIRELISSAEILYSMDNKDSLSKLLENDNVSNPFFVNNETQSANSIKSLPFVIRLTMNLEKMMEKETTLLDIKTKFVTYWYKNFSNIKNVKKSHKDILINVDKLAVLSNNDNIIHIRFKLNDFNYSLLTSFLNIVLDVITLKGIDHIDNVNQSQERRITFNEEGDTAIEKEYIAVTEGINLEGLKMLKGVNHSRTKINDIQTVYINYGIEAARNVIIYELLTTYEANGAGINHAHMSLLVDMMTYSGEVISIDRHGMNKVDNDPISKASFEKTMEHFINAAIFCETDKMTSVSSRIALGRVINGGTGAFDLILDTEKLKNSEYIENETGGRTDFIPLTIEPLFGDVIKNGFARNDFFIPE</sequence>
<dbReference type="AlphaFoldDB" id="A0A6C0HV26"/>
<dbReference type="InterPro" id="IPR007075">
    <property type="entry name" value="RNA_pol_Rpb1_6"/>
</dbReference>
<dbReference type="Gene3D" id="6.10.250.2940">
    <property type="match status" value="1"/>
</dbReference>
<dbReference type="EMBL" id="MN740017">
    <property type="protein sequence ID" value="QHT84372.1"/>
    <property type="molecule type" value="Genomic_DNA"/>
</dbReference>
<dbReference type="Gene3D" id="3.30.1360.140">
    <property type="match status" value="1"/>
</dbReference>
<evidence type="ECO:0000256" key="6">
    <source>
        <dbReference type="ARBA" id="ARBA00048552"/>
    </source>
</evidence>
<feature type="domain" description="RNA polymerase Rpb1" evidence="7">
    <location>
        <begin position="6"/>
        <end position="122"/>
    </location>
</feature>
<dbReference type="PANTHER" id="PTHR19376:SF32">
    <property type="entry name" value="DNA-DIRECTED RNA POLYMERASE III SUBUNIT RPC1"/>
    <property type="match status" value="1"/>
</dbReference>
<dbReference type="InterPro" id="IPR042102">
    <property type="entry name" value="RNA_pol_Rpb1_3_sf"/>
</dbReference>
<evidence type="ECO:0000256" key="4">
    <source>
        <dbReference type="ARBA" id="ARBA00022695"/>
    </source>
</evidence>
<dbReference type="Gene3D" id="1.10.150.390">
    <property type="match status" value="1"/>
</dbReference>
<dbReference type="Pfam" id="PF04992">
    <property type="entry name" value="RNA_pol_Rpb1_6"/>
    <property type="match status" value="1"/>
</dbReference>
<name>A0A6C0HV26_9ZZZZ</name>
<dbReference type="GO" id="GO:0006351">
    <property type="term" value="P:DNA-templated transcription"/>
    <property type="evidence" value="ECO:0007669"/>
    <property type="project" value="InterPro"/>
</dbReference>
<dbReference type="InterPro" id="IPR007083">
    <property type="entry name" value="RNA_pol_Rpb1_4"/>
</dbReference>
<accession>A0A6C0HV26</accession>
<keyword evidence="5" id="KW-0804">Transcription</keyword>
<feature type="domain" description="RNA polymerase Rpb1" evidence="10">
    <location>
        <begin position="166"/>
        <end position="248"/>
    </location>
</feature>
<reference evidence="11" key="1">
    <citation type="journal article" date="2020" name="Nature">
        <title>Giant virus diversity and host interactions through global metagenomics.</title>
        <authorList>
            <person name="Schulz F."/>
            <person name="Roux S."/>
            <person name="Paez-Espino D."/>
            <person name="Jungbluth S."/>
            <person name="Walsh D.A."/>
            <person name="Denef V.J."/>
            <person name="McMahon K.D."/>
            <person name="Konstantinidis K.T."/>
            <person name="Eloe-Fadrosh E.A."/>
            <person name="Kyrpides N.C."/>
            <person name="Woyke T."/>
        </authorList>
    </citation>
    <scope>NUCLEOTIDE SEQUENCE</scope>
    <source>
        <strain evidence="11">GVMAG-M-3300023184-177</strain>
    </source>
</reference>
<dbReference type="Gene3D" id="1.10.132.30">
    <property type="match status" value="1"/>
</dbReference>
<evidence type="ECO:0000256" key="2">
    <source>
        <dbReference type="ARBA" id="ARBA00022478"/>
    </source>
</evidence>
<dbReference type="Pfam" id="PF04998">
    <property type="entry name" value="RNA_pol_Rpb1_5"/>
    <property type="match status" value="1"/>
</dbReference>
<dbReference type="SUPFAM" id="SSF64484">
    <property type="entry name" value="beta and beta-prime subunits of DNA dependent RNA-polymerase"/>
    <property type="match status" value="1"/>
</dbReference>
<dbReference type="InterPro" id="IPR007081">
    <property type="entry name" value="RNA_pol_Rpb1_5"/>
</dbReference>
<organism evidence="11">
    <name type="scientific">viral metagenome</name>
    <dbReference type="NCBI Taxonomy" id="1070528"/>
    <lineage>
        <taxon>unclassified sequences</taxon>
        <taxon>metagenomes</taxon>
        <taxon>organismal metagenomes</taxon>
    </lineage>
</organism>
<comment type="catalytic activity">
    <reaction evidence="6">
        <text>RNA(n) + a ribonucleoside 5'-triphosphate = RNA(n+1) + diphosphate</text>
        <dbReference type="Rhea" id="RHEA:21248"/>
        <dbReference type="Rhea" id="RHEA-COMP:14527"/>
        <dbReference type="Rhea" id="RHEA-COMP:17342"/>
        <dbReference type="ChEBI" id="CHEBI:33019"/>
        <dbReference type="ChEBI" id="CHEBI:61557"/>
        <dbReference type="ChEBI" id="CHEBI:140395"/>
        <dbReference type="EC" id="2.7.7.6"/>
    </reaction>
</comment>
<protein>
    <recommendedName>
        <fullName evidence="1">DNA-directed RNA polymerase</fullName>
        <ecNumber evidence="1">2.7.7.6</ecNumber>
    </recommendedName>
</protein>
<dbReference type="InterPro" id="IPR045867">
    <property type="entry name" value="DNA-dir_RpoC_beta_prime"/>
</dbReference>
<keyword evidence="3" id="KW-0808">Transferase</keyword>
<dbReference type="InterPro" id="IPR038120">
    <property type="entry name" value="Rpb1_funnel_sf"/>
</dbReference>
<dbReference type="Pfam" id="PF04983">
    <property type="entry name" value="RNA_pol_Rpb1_3"/>
    <property type="match status" value="1"/>
</dbReference>
<dbReference type="EC" id="2.7.7.6" evidence="1"/>
<dbReference type="GO" id="GO:0000428">
    <property type="term" value="C:DNA-directed RNA polymerase complex"/>
    <property type="evidence" value="ECO:0007669"/>
    <property type="project" value="UniProtKB-KW"/>
</dbReference>
<feature type="domain" description="RNA polymerase Rpb1" evidence="8">
    <location>
        <begin position="331"/>
        <end position="499"/>
    </location>
</feature>
<evidence type="ECO:0000313" key="11">
    <source>
        <dbReference type="EMBL" id="QHT84372.1"/>
    </source>
</evidence>
<evidence type="ECO:0000256" key="5">
    <source>
        <dbReference type="ARBA" id="ARBA00023163"/>
    </source>
</evidence>
<evidence type="ECO:0000259" key="9">
    <source>
        <dbReference type="Pfam" id="PF04998"/>
    </source>
</evidence>
<proteinExistence type="predicted"/>
<dbReference type="Gene3D" id="6.20.50.80">
    <property type="match status" value="1"/>
</dbReference>
<keyword evidence="2" id="KW-0240">DNA-directed RNA polymerase</keyword>